<evidence type="ECO:0000313" key="2">
    <source>
        <dbReference type="WBParaSite" id="nRc.2.0.1.t12370-RA"/>
    </source>
</evidence>
<dbReference type="WBParaSite" id="nRc.2.0.1.t12370-RA">
    <property type="protein sequence ID" value="nRc.2.0.1.t12370-RA"/>
    <property type="gene ID" value="nRc.2.0.1.g12370"/>
</dbReference>
<sequence length="98" mass="11917">MYTWFPTSSYDMPLTLFGEQIVREHEKAWLDYISNSSAEKDYFEILRTYGHGKDMFIKTSFNNYMIYSARHNYSEVFTKYGRCWQIPVPFKKQKMPER</sequence>
<proteinExistence type="predicted"/>
<keyword evidence="1" id="KW-1185">Reference proteome</keyword>
<organism evidence="1 2">
    <name type="scientific">Romanomermis culicivorax</name>
    <name type="common">Nematode worm</name>
    <dbReference type="NCBI Taxonomy" id="13658"/>
    <lineage>
        <taxon>Eukaryota</taxon>
        <taxon>Metazoa</taxon>
        <taxon>Ecdysozoa</taxon>
        <taxon>Nematoda</taxon>
        <taxon>Enoplea</taxon>
        <taxon>Dorylaimia</taxon>
        <taxon>Mermithida</taxon>
        <taxon>Mermithoidea</taxon>
        <taxon>Mermithidae</taxon>
        <taxon>Romanomermis</taxon>
    </lineage>
</organism>
<dbReference type="Proteomes" id="UP000887565">
    <property type="component" value="Unplaced"/>
</dbReference>
<dbReference type="AlphaFoldDB" id="A0A915IDW3"/>
<evidence type="ECO:0000313" key="1">
    <source>
        <dbReference type="Proteomes" id="UP000887565"/>
    </source>
</evidence>
<accession>A0A915IDW3</accession>
<name>A0A915IDW3_ROMCU</name>
<reference evidence="2" key="1">
    <citation type="submission" date="2022-11" db="UniProtKB">
        <authorList>
            <consortium name="WormBaseParasite"/>
        </authorList>
    </citation>
    <scope>IDENTIFICATION</scope>
</reference>
<protein>
    <submittedName>
        <fullName evidence="2">Uncharacterized protein</fullName>
    </submittedName>
</protein>